<gene>
    <name evidence="1" type="ORF">SAMN05216587_101627</name>
</gene>
<dbReference type="Proteomes" id="UP000183843">
    <property type="component" value="Unassembled WGS sequence"/>
</dbReference>
<sequence>MTDKYSITTYCSADGEYVAEHMREMDAFECRAAGFATPLEAIQQGFEMSTNMKTGSYNGVPLCVWGEVPDTCGGAVIWQLGTDEVKHHKRAFMVESKKVIESMLTEYEYLTNVVCLENKESVRWLKWLGAQFQEETAMIMGKPFARFYIERSEG</sequence>
<evidence type="ECO:0008006" key="3">
    <source>
        <dbReference type="Google" id="ProtNLM"/>
    </source>
</evidence>
<name>A0A1I0VHB0_SELRU</name>
<reference evidence="1 2" key="1">
    <citation type="submission" date="2016-10" db="EMBL/GenBank/DDBJ databases">
        <authorList>
            <person name="de Groot N.N."/>
        </authorList>
    </citation>
    <scope>NUCLEOTIDE SEQUENCE [LARGE SCALE GENOMIC DNA]</scope>
    <source>
        <strain evidence="1 2">L14</strain>
    </source>
</reference>
<dbReference type="EMBL" id="FOJX01000001">
    <property type="protein sequence ID" value="SFA75879.1"/>
    <property type="molecule type" value="Genomic_DNA"/>
</dbReference>
<proteinExistence type="predicted"/>
<dbReference type="Pfam" id="PF11090">
    <property type="entry name" value="Phage_T7_Gp13"/>
    <property type="match status" value="1"/>
</dbReference>
<protein>
    <recommendedName>
        <fullName evidence="3">N-acetyltransferase domain-containing protein</fullName>
    </recommendedName>
</protein>
<dbReference type="InterPro" id="IPR020335">
    <property type="entry name" value="Phage_T7_Gp13"/>
</dbReference>
<dbReference type="RefSeq" id="WP_074812717.1">
    <property type="nucleotide sequence ID" value="NZ_FOJX01000001.1"/>
</dbReference>
<accession>A0A1I0VHB0</accession>
<organism evidence="1 2">
    <name type="scientific">Selenomonas ruminantium</name>
    <dbReference type="NCBI Taxonomy" id="971"/>
    <lineage>
        <taxon>Bacteria</taxon>
        <taxon>Bacillati</taxon>
        <taxon>Bacillota</taxon>
        <taxon>Negativicutes</taxon>
        <taxon>Selenomonadales</taxon>
        <taxon>Selenomonadaceae</taxon>
        <taxon>Selenomonas</taxon>
    </lineage>
</organism>
<evidence type="ECO:0000313" key="2">
    <source>
        <dbReference type="Proteomes" id="UP000183843"/>
    </source>
</evidence>
<dbReference type="AlphaFoldDB" id="A0A1I0VHB0"/>
<evidence type="ECO:0000313" key="1">
    <source>
        <dbReference type="EMBL" id="SFA75879.1"/>
    </source>
</evidence>